<keyword evidence="5 9" id="KW-0378">Hydrolase</keyword>
<dbReference type="SUPFAM" id="SSF52540">
    <property type="entry name" value="P-loop containing nucleoside triphosphate hydrolases"/>
    <property type="match status" value="2"/>
</dbReference>
<keyword evidence="7 9" id="KW-0238">DNA-binding</keyword>
<evidence type="ECO:0000256" key="4">
    <source>
        <dbReference type="ARBA" id="ARBA00022763"/>
    </source>
</evidence>
<dbReference type="Pfam" id="PF00005">
    <property type="entry name" value="ABC_tran"/>
    <property type="match status" value="2"/>
</dbReference>
<dbReference type="InterPro" id="IPR027417">
    <property type="entry name" value="P-loop_NTPase"/>
</dbReference>
<dbReference type="Pfam" id="PF12848">
    <property type="entry name" value="ABC_tran_Xtn"/>
    <property type="match status" value="1"/>
</dbReference>
<reference evidence="11 12" key="1">
    <citation type="journal article" date="2011" name="Int. J. Syst. Evol. Microbiol.">
        <title>Zhongshania antarctica gen. nov., sp. nov. and Zhongshania guokunii sp. nov., gammaproteobacteria respectively isolated from coastal attached (fast) ice and surface seawater of the Antarctic.</title>
        <authorList>
            <person name="Li H.J."/>
            <person name="Zhang X.Y."/>
            <person name="Chen C.X."/>
            <person name="Zhang Y.J."/>
            <person name="Gao Z.M."/>
            <person name="Yu Y."/>
            <person name="Chen X.L."/>
            <person name="Chen B."/>
            <person name="Zhang Y.Z."/>
        </authorList>
    </citation>
    <scope>NUCLEOTIDE SEQUENCE [LARGE SCALE GENOMIC DNA]</scope>
    <source>
        <strain evidence="11 12">R06B22</strain>
    </source>
</reference>
<dbReference type="PROSITE" id="PS00211">
    <property type="entry name" value="ABC_TRANSPORTER_1"/>
    <property type="match status" value="2"/>
</dbReference>
<dbReference type="GO" id="GO:0005524">
    <property type="term" value="F:ATP binding"/>
    <property type="evidence" value="ECO:0007669"/>
    <property type="project" value="UniProtKB-KW"/>
</dbReference>
<dbReference type="InterPro" id="IPR003439">
    <property type="entry name" value="ABC_transporter-like_ATP-bd"/>
</dbReference>
<dbReference type="InterPro" id="IPR003593">
    <property type="entry name" value="AAA+_ATPase"/>
</dbReference>
<dbReference type="EMBL" id="JBFRYB010000001">
    <property type="protein sequence ID" value="MEX1666072.1"/>
    <property type="molecule type" value="Genomic_DNA"/>
</dbReference>
<dbReference type="InterPro" id="IPR037118">
    <property type="entry name" value="Val-tRNA_synth_C_sf"/>
</dbReference>
<dbReference type="InterPro" id="IPR032524">
    <property type="entry name" value="ABC_tran_C"/>
</dbReference>
<accession>A0ABV3TY23</accession>
<keyword evidence="4 9" id="KW-0227">DNA damage</keyword>
<evidence type="ECO:0000256" key="7">
    <source>
        <dbReference type="ARBA" id="ARBA00023125"/>
    </source>
</evidence>
<dbReference type="Gene3D" id="1.10.287.380">
    <property type="entry name" value="Valyl-tRNA synthetase, C-terminal domain"/>
    <property type="match status" value="1"/>
</dbReference>
<dbReference type="InterPro" id="IPR032781">
    <property type="entry name" value="ABC_tran_Xtn"/>
</dbReference>
<feature type="binding site" evidence="9">
    <location>
        <begin position="36"/>
        <end position="43"/>
    </location>
    <ligand>
        <name>ATP</name>
        <dbReference type="ChEBI" id="CHEBI:30616"/>
        <label>1</label>
    </ligand>
</feature>
<evidence type="ECO:0000256" key="3">
    <source>
        <dbReference type="ARBA" id="ARBA00022741"/>
    </source>
</evidence>
<keyword evidence="3 9" id="KW-0547">Nucleotide-binding</keyword>
<keyword evidence="1 9" id="KW-0963">Cytoplasm</keyword>
<gene>
    <name evidence="9" type="primary">uup</name>
    <name evidence="11" type="ORF">AB4875_11295</name>
</gene>
<proteinExistence type="inferred from homology"/>
<feature type="domain" description="ABC transporter" evidence="10">
    <location>
        <begin position="4"/>
        <end position="251"/>
    </location>
</feature>
<dbReference type="CDD" id="cd03221">
    <property type="entry name" value="ABCF_EF-3"/>
    <property type="match status" value="2"/>
</dbReference>
<comment type="similarity">
    <text evidence="9">Belongs to the ABC transporter superfamily. ABCF family. Uup subfamily.</text>
</comment>
<dbReference type="PROSITE" id="PS50893">
    <property type="entry name" value="ABC_TRANSPORTER_2"/>
    <property type="match status" value="2"/>
</dbReference>
<dbReference type="Pfam" id="PF16326">
    <property type="entry name" value="ABC_tran_CTD"/>
    <property type="match status" value="1"/>
</dbReference>
<sequence>MPLLRAKQLQHSIGQQIVLDNAELQLEAGDRVCLLGRNGCGKSTLLRIVDGNTTVDSGEIWRQPGVKIARMEQTLDFASPEQTIYDVVADGLAGLGKVLSRYHELIHGEMGDSELKELEKLQREIEVNDGWMFQQRIDNILTRLELDADATVVSLSGGWRRRVALARALVGEPDILLLDEPTNHLDLDGILWLEQCVMSFQGCVLFVTHDRALIEKLATRIIELDRGILTNYDTNYIRYLELKEHALEVEAEQNALFDKRLAQEEVWVRQGIKARRTRNEGRVRALERMRNERSQRRVTSGSANLSVNVGDKTGKVVAELTDVTFDVPGKLLVDNLSLLVCRGDKLALIGPNGAGKTTLLRLILGELQPKSGTVKAGTKLQVAYFDQLRDRLDEDKRVVDIVGQGRDSVTINGKDRHIMSYLGDFLFSPERARSHFGVLSGGERARVQLACLFSQPANVLVMDEPTNDLDMETLELLESLLVEFSGTVLLVSHDRSFVDSVASSCLLFEGNGQISEHVGGYTEVSNYVARRAVQEKSAAASKNTAPVASSNTTSAAPAAKVRKLSYKDQRELDGLPAMIEKLETKIAKLGEVTGDPAFYQQDALKVTETLDQLSNVQLELDECMARWMELAE</sequence>
<protein>
    <recommendedName>
        <fullName evidence="9">ATP-binding protein Uup</fullName>
        <ecNumber evidence="9">3.6.1.-</ecNumber>
    </recommendedName>
</protein>
<comment type="catalytic activity">
    <reaction evidence="9">
        <text>ATP + H2O = ADP + phosphate + H(+)</text>
        <dbReference type="Rhea" id="RHEA:13065"/>
        <dbReference type="ChEBI" id="CHEBI:15377"/>
        <dbReference type="ChEBI" id="CHEBI:15378"/>
        <dbReference type="ChEBI" id="CHEBI:30616"/>
        <dbReference type="ChEBI" id="CHEBI:43474"/>
        <dbReference type="ChEBI" id="CHEBI:456216"/>
    </reaction>
</comment>
<dbReference type="PANTHER" id="PTHR42855">
    <property type="entry name" value="ABC TRANSPORTER ATP-BINDING SUBUNIT"/>
    <property type="match status" value="1"/>
</dbReference>
<evidence type="ECO:0000256" key="6">
    <source>
        <dbReference type="ARBA" id="ARBA00022840"/>
    </source>
</evidence>
<keyword evidence="2 9" id="KW-0677">Repeat</keyword>
<evidence type="ECO:0000256" key="1">
    <source>
        <dbReference type="ARBA" id="ARBA00022490"/>
    </source>
</evidence>
<comment type="caution">
    <text evidence="11">The sequence shown here is derived from an EMBL/GenBank/DDBJ whole genome shotgun (WGS) entry which is preliminary data.</text>
</comment>
<dbReference type="Gene3D" id="3.40.50.300">
    <property type="entry name" value="P-loop containing nucleotide triphosphate hydrolases"/>
    <property type="match status" value="2"/>
</dbReference>
<evidence type="ECO:0000256" key="5">
    <source>
        <dbReference type="ARBA" id="ARBA00022801"/>
    </source>
</evidence>
<organism evidence="11 12">
    <name type="scientific">Zhongshania arctica</name>
    <dbReference type="NCBI Taxonomy" id="3238302"/>
    <lineage>
        <taxon>Bacteria</taxon>
        <taxon>Pseudomonadati</taxon>
        <taxon>Pseudomonadota</taxon>
        <taxon>Gammaproteobacteria</taxon>
        <taxon>Cellvibrionales</taxon>
        <taxon>Spongiibacteraceae</taxon>
        <taxon>Zhongshania</taxon>
    </lineage>
</organism>
<dbReference type="EC" id="3.6.1.-" evidence="9"/>
<dbReference type="InterPro" id="IPR043686">
    <property type="entry name" value="Uup"/>
</dbReference>
<comment type="function">
    <text evidence="9">Probably plays a role in ribosome assembly or function. May be involved in resolution of branched DNA intermediates that result from template switching in postreplication gaps. Binds DNA and has ATPase activity.</text>
</comment>
<dbReference type="InterPro" id="IPR051309">
    <property type="entry name" value="ABCF_ATPase"/>
</dbReference>
<keyword evidence="6 9" id="KW-0067">ATP-binding</keyword>
<dbReference type="RefSeq" id="WP_368376158.1">
    <property type="nucleotide sequence ID" value="NZ_JBFRYB010000001.1"/>
</dbReference>
<feature type="domain" description="ABC transporter" evidence="10">
    <location>
        <begin position="318"/>
        <end position="536"/>
    </location>
</feature>
<keyword evidence="8 9" id="KW-0234">DNA repair</keyword>
<evidence type="ECO:0000256" key="9">
    <source>
        <dbReference type="HAMAP-Rule" id="MF_00848"/>
    </source>
</evidence>
<evidence type="ECO:0000313" key="11">
    <source>
        <dbReference type="EMBL" id="MEX1666072.1"/>
    </source>
</evidence>
<dbReference type="InterPro" id="IPR017871">
    <property type="entry name" value="ABC_transporter-like_CS"/>
</dbReference>
<evidence type="ECO:0000313" key="12">
    <source>
        <dbReference type="Proteomes" id="UP001557484"/>
    </source>
</evidence>
<keyword evidence="12" id="KW-1185">Reference proteome</keyword>
<evidence type="ECO:0000256" key="2">
    <source>
        <dbReference type="ARBA" id="ARBA00022737"/>
    </source>
</evidence>
<dbReference type="HAMAP" id="MF_00848">
    <property type="entry name" value="Uup"/>
    <property type="match status" value="1"/>
</dbReference>
<dbReference type="SMART" id="SM00382">
    <property type="entry name" value="AAA"/>
    <property type="match status" value="2"/>
</dbReference>
<feature type="binding site" evidence="9">
    <location>
        <begin position="350"/>
        <end position="357"/>
    </location>
    <ligand>
        <name>ATP</name>
        <dbReference type="ChEBI" id="CHEBI:30616"/>
        <label>2</label>
    </ligand>
</feature>
<dbReference type="PANTHER" id="PTHR42855:SF1">
    <property type="entry name" value="ABC TRANSPORTER DOMAIN-CONTAINING PROTEIN"/>
    <property type="match status" value="1"/>
</dbReference>
<evidence type="ECO:0000256" key="8">
    <source>
        <dbReference type="ARBA" id="ARBA00023204"/>
    </source>
</evidence>
<comment type="subcellular location">
    <subcellularLocation>
        <location evidence="9">Cytoplasm</location>
    </subcellularLocation>
    <text evidence="9">Associates with ribosomes.</text>
</comment>
<name>A0ABV3TY23_9GAMM</name>
<evidence type="ECO:0000259" key="10">
    <source>
        <dbReference type="PROSITE" id="PS50893"/>
    </source>
</evidence>
<dbReference type="Proteomes" id="UP001557484">
    <property type="component" value="Unassembled WGS sequence"/>
</dbReference>